<sequence length="1025" mass="117164">MKKLLLYWFLIIGFHSVVYAQNISDYSVSTVPENCTASAPITIRFDSKNFDIPSKWGNAYVWIWINPGGNPTNQGSWNNTNEAFKMTRDGNTSIYTYTFTPSELWPDANLNSISEVGFLVKQKNGNGKSGDLKIALTQAVDPIVMEPKLFHSSDEVTMTVDSESLGSLSDWDKSYLWIWLDGVGNPKDQGSWNETSENYKLQKIEGTTKYKFTFTPTDLWPGISGEKMKKIGIIFKSKNGSKNTKNAYFYVTPGGFVLTTDISEPSFKLKKGTTKTFTSTSTEVATLSILVDNKEVKSEEGTKITYDFTPQEIQSGFIEIQATKNGQKISNRIKYLSYGDNVVEKLPAGSRAGISYPSETSARLVLYAPAKENVYVLGDFNDWNVGSDFQMKKDGDYYWLDIPNLESGKEYAFQYFIDGSILVADPYTDKILDPWNDSHISDETYPNLMQYPKGKTEGIVSVLQPGQTAYKWEVENFDVPKHEHLMIYELLVRDFDEKHSYQAIIDRLDYLENLNVNVLELMPINEFDGNDSWGYNPNFYFAPDKYYGPKNDLKRLIDACHKRGIAVVIDLVLNHSWGQSPFYLMYKNGNKPSKDNPWYNENHNFETPDAQWGEDFNHDRPQTRALVDSINSYWMSEYKVDGFRFDFTKGFSNNFKPINSDKWGSKYDQERINNLERMSSEIWKRKSDALVICEHLAEDAEDRVLGDFGMMLWCNMFGDGKQALMAYDANFSGADYKHKGLSKMNLIGYMESHDEERISFEAKKYGKKYGTYDTKELPTMCERLCTNGALFFLMPGPKMIWQFGELGYDYSIEENGRTGKKPIRWDYLDDQDRKKVYDTYAKFFELKTTEEIFATKNFDYSLDSYKKYIRLHDGAKEVVIVGNFDVVNQSVTVNIPTAGTWYNMMNEETMDLPSGNHSFDLKPGAYLILSNYKSSISTNSSELKSAKHTKVFPIPATDRINMVSDLALRSYSIYDILGNLVAVKNIDLLPDNVYTIPLNGLSSGVYFFVAETSDGKKDKLMFVIK</sequence>
<organism evidence="1 2">
    <name type="scientific">Halosquirtibacter laminarini</name>
    <dbReference type="NCBI Taxonomy" id="3374600"/>
    <lineage>
        <taxon>Bacteria</taxon>
        <taxon>Pseudomonadati</taxon>
        <taxon>Bacteroidota</taxon>
        <taxon>Bacteroidia</taxon>
        <taxon>Marinilabiliales</taxon>
        <taxon>Prolixibacteraceae</taxon>
        <taxon>Halosquirtibacter</taxon>
    </lineage>
</organism>
<name>A0AC61NNM5_9BACT</name>
<protein>
    <submittedName>
        <fullName evidence="1">T9SS type A sorting domain-containing protein</fullName>
    </submittedName>
</protein>
<reference evidence="1" key="1">
    <citation type="submission" date="2021-08" db="EMBL/GenBank/DDBJ databases">
        <title>Novel anaerobic bacterium isolated from sea squirt in East Sea, Republic of Korea.</title>
        <authorList>
            <person name="Nguyen T.H."/>
            <person name="Li Z."/>
            <person name="Lee Y.-J."/>
            <person name="Ko J."/>
            <person name="Kim S.-G."/>
        </authorList>
    </citation>
    <scope>NUCLEOTIDE SEQUENCE</scope>
    <source>
        <strain evidence="1">KCTC 25031</strain>
    </source>
</reference>
<accession>A0AC61NNM5</accession>
<evidence type="ECO:0000313" key="2">
    <source>
        <dbReference type="Proteomes" id="UP000826212"/>
    </source>
</evidence>
<evidence type="ECO:0000313" key="1">
    <source>
        <dbReference type="EMBL" id="QZE14029.1"/>
    </source>
</evidence>
<proteinExistence type="predicted"/>
<keyword evidence="2" id="KW-1185">Reference proteome</keyword>
<dbReference type="EMBL" id="CP081303">
    <property type="protein sequence ID" value="QZE14029.1"/>
    <property type="molecule type" value="Genomic_DNA"/>
</dbReference>
<dbReference type="Proteomes" id="UP000826212">
    <property type="component" value="Chromosome"/>
</dbReference>
<gene>
    <name evidence="1" type="ORF">K4L44_16100</name>
</gene>